<dbReference type="InterPro" id="IPR001919">
    <property type="entry name" value="CBD2"/>
</dbReference>
<accession>A0A8J3PW17</accession>
<feature type="region of interest" description="Disordered" evidence="1">
    <location>
        <begin position="101"/>
        <end position="226"/>
    </location>
</feature>
<sequence length="325" mass="32308">MGRHAAEHPAGTGQPHLPDEGANTAVRSGDLAERRQEGHDTHRSGFLGSGLSSGSGSGDDSSKGLRRLALVSGVSVVLTLGLIIGGVQVLSGRTELTVQASDSSCAAPGQCDTEQTADSAPTEDDPAGDGPASSAPTASAGRTPVGSRSATPGTTPSVTAGTTAPATPGTTPAGAPAGSPTRDVTQSPVTTPSASTPVDAAPPPAPPSGDGGSEPEATQPAASDRVRVSVRLDWQAGGWYGAKVTVHNEADDLSSWTVALPLEGSAVQVGAEHWDQDGDTLSIGSSRSLRSGRDTTVSLTFRGRFQAPGGCTLAGGECTVSSTSR</sequence>
<dbReference type="SMART" id="SM00637">
    <property type="entry name" value="CBD_II"/>
    <property type="match status" value="1"/>
</dbReference>
<gene>
    <name evidence="4" type="ORF">Pka01_51690</name>
</gene>
<dbReference type="Gene3D" id="2.60.40.290">
    <property type="match status" value="1"/>
</dbReference>
<feature type="domain" description="CBM2" evidence="3">
    <location>
        <begin position="226"/>
        <end position="318"/>
    </location>
</feature>
<evidence type="ECO:0000313" key="4">
    <source>
        <dbReference type="EMBL" id="GIG82042.1"/>
    </source>
</evidence>
<dbReference type="EMBL" id="BONV01000026">
    <property type="protein sequence ID" value="GIG82042.1"/>
    <property type="molecule type" value="Genomic_DNA"/>
</dbReference>
<dbReference type="GO" id="GO:0005975">
    <property type="term" value="P:carbohydrate metabolic process"/>
    <property type="evidence" value="ECO:0007669"/>
    <property type="project" value="InterPro"/>
</dbReference>
<dbReference type="GO" id="GO:0004553">
    <property type="term" value="F:hydrolase activity, hydrolyzing O-glycosyl compounds"/>
    <property type="evidence" value="ECO:0007669"/>
    <property type="project" value="InterPro"/>
</dbReference>
<feature type="compositionally biased region" description="Low complexity" evidence="1">
    <location>
        <begin position="149"/>
        <end position="181"/>
    </location>
</feature>
<dbReference type="GO" id="GO:0030247">
    <property type="term" value="F:polysaccharide binding"/>
    <property type="evidence" value="ECO:0007669"/>
    <property type="project" value="InterPro"/>
</dbReference>
<keyword evidence="2" id="KW-1133">Transmembrane helix</keyword>
<comment type="caution">
    <text evidence="4">The sequence shown here is derived from an EMBL/GenBank/DDBJ whole genome shotgun (WGS) entry which is preliminary data.</text>
</comment>
<keyword evidence="5" id="KW-1185">Reference proteome</keyword>
<feature type="compositionally biased region" description="Gly residues" evidence="1">
    <location>
        <begin position="47"/>
        <end position="57"/>
    </location>
</feature>
<keyword evidence="2" id="KW-0812">Transmembrane</keyword>
<proteinExistence type="predicted"/>
<reference evidence="4 5" key="1">
    <citation type="submission" date="2021-01" db="EMBL/GenBank/DDBJ databases">
        <title>Whole genome shotgun sequence of Planotetraspora kaengkrachanensis NBRC 104272.</title>
        <authorList>
            <person name="Komaki H."/>
            <person name="Tamura T."/>
        </authorList>
    </citation>
    <scope>NUCLEOTIDE SEQUENCE [LARGE SCALE GENOMIC DNA]</scope>
    <source>
        <strain evidence="4 5">NBRC 104272</strain>
    </source>
</reference>
<protein>
    <recommendedName>
        <fullName evidence="3">CBM2 domain-containing protein</fullName>
    </recommendedName>
</protein>
<dbReference type="InterPro" id="IPR008965">
    <property type="entry name" value="CBM2/CBM3_carb-bd_dom_sf"/>
</dbReference>
<feature type="compositionally biased region" description="Basic and acidic residues" evidence="1">
    <location>
        <begin position="30"/>
        <end position="43"/>
    </location>
</feature>
<dbReference type="RefSeq" id="WP_203885395.1">
    <property type="nucleotide sequence ID" value="NZ_BAABHH010000020.1"/>
</dbReference>
<dbReference type="InterPro" id="IPR012291">
    <property type="entry name" value="CBM2_carb-bd_dom_sf"/>
</dbReference>
<evidence type="ECO:0000259" key="3">
    <source>
        <dbReference type="SMART" id="SM00637"/>
    </source>
</evidence>
<name>A0A8J3PW17_9ACTN</name>
<feature type="compositionally biased region" description="Low complexity" evidence="1">
    <location>
        <begin position="128"/>
        <end position="141"/>
    </location>
</feature>
<feature type="compositionally biased region" description="Low complexity" evidence="1">
    <location>
        <begin position="190"/>
        <end position="199"/>
    </location>
</feature>
<evidence type="ECO:0000256" key="2">
    <source>
        <dbReference type="SAM" id="Phobius"/>
    </source>
</evidence>
<organism evidence="4 5">
    <name type="scientific">Planotetraspora kaengkrachanensis</name>
    <dbReference type="NCBI Taxonomy" id="575193"/>
    <lineage>
        <taxon>Bacteria</taxon>
        <taxon>Bacillati</taxon>
        <taxon>Actinomycetota</taxon>
        <taxon>Actinomycetes</taxon>
        <taxon>Streptosporangiales</taxon>
        <taxon>Streptosporangiaceae</taxon>
        <taxon>Planotetraspora</taxon>
    </lineage>
</organism>
<feature type="transmembrane region" description="Helical" evidence="2">
    <location>
        <begin position="68"/>
        <end position="90"/>
    </location>
</feature>
<feature type="region of interest" description="Disordered" evidence="1">
    <location>
        <begin position="1"/>
        <end position="63"/>
    </location>
</feature>
<dbReference type="SUPFAM" id="SSF49384">
    <property type="entry name" value="Carbohydrate-binding domain"/>
    <property type="match status" value="1"/>
</dbReference>
<evidence type="ECO:0000313" key="5">
    <source>
        <dbReference type="Proteomes" id="UP000630097"/>
    </source>
</evidence>
<evidence type="ECO:0000256" key="1">
    <source>
        <dbReference type="SAM" id="MobiDB-lite"/>
    </source>
</evidence>
<keyword evidence="2" id="KW-0472">Membrane</keyword>
<dbReference type="AlphaFoldDB" id="A0A8J3PW17"/>
<dbReference type="Proteomes" id="UP000630097">
    <property type="component" value="Unassembled WGS sequence"/>
</dbReference>